<feature type="domain" description="BTB" evidence="1">
    <location>
        <begin position="17"/>
        <end position="91"/>
    </location>
</feature>
<dbReference type="InterPro" id="IPR011333">
    <property type="entry name" value="SKP1/BTB/POZ_sf"/>
</dbReference>
<proteinExistence type="predicted"/>
<dbReference type="AlphaFoldDB" id="A0A6P8KB17"/>
<dbReference type="InterPro" id="IPR000210">
    <property type="entry name" value="BTB/POZ_dom"/>
</dbReference>
<name>A0A6P8KB17_DROMA</name>
<keyword evidence="2" id="KW-1185">Reference proteome</keyword>
<protein>
    <submittedName>
        <fullName evidence="3">Uncharacterized protein LOC117144909</fullName>
    </submittedName>
</protein>
<sequence length="249" mass="28797">MNCKLRRLDLLRNGQKSDCELHVSQPDKLKEGKRCPCIFRCHQVMLISASAEFERLIRDPEFQKNKRVISVDDASPTAYEALLLYIYTYEVCNAVTIDMCGDLMLLAERYEMLDFIDCYIDKLAHQEWPMEVVLQVFHLASEHYHPALMDLVAKKILPVATQVLEDNSFLKLSVKELKALMIILKKDGDLSDHELLTSLKNYQEVNNLRYENMEQFQQLVEVTQLFGNVLFEVDGTIVVPEVPEPSPEE</sequence>
<accession>A0A6P8KB17</accession>
<gene>
    <name evidence="3" type="primary">LOC117144909</name>
</gene>
<evidence type="ECO:0000313" key="3">
    <source>
        <dbReference type="RefSeq" id="XP_033166235.1"/>
    </source>
</evidence>
<dbReference type="Gene3D" id="3.30.710.10">
    <property type="entry name" value="Potassium Channel Kv1.1, Chain A"/>
    <property type="match status" value="1"/>
</dbReference>
<organism evidence="2 3">
    <name type="scientific">Drosophila mauritiana</name>
    <name type="common">Fruit fly</name>
    <dbReference type="NCBI Taxonomy" id="7226"/>
    <lineage>
        <taxon>Eukaryota</taxon>
        <taxon>Metazoa</taxon>
        <taxon>Ecdysozoa</taxon>
        <taxon>Arthropoda</taxon>
        <taxon>Hexapoda</taxon>
        <taxon>Insecta</taxon>
        <taxon>Pterygota</taxon>
        <taxon>Neoptera</taxon>
        <taxon>Endopterygota</taxon>
        <taxon>Diptera</taxon>
        <taxon>Brachycera</taxon>
        <taxon>Muscomorpha</taxon>
        <taxon>Ephydroidea</taxon>
        <taxon>Drosophilidae</taxon>
        <taxon>Drosophila</taxon>
        <taxon>Sophophora</taxon>
    </lineage>
</organism>
<dbReference type="Pfam" id="PF00651">
    <property type="entry name" value="BTB"/>
    <property type="match status" value="1"/>
</dbReference>
<dbReference type="SUPFAM" id="SSF54695">
    <property type="entry name" value="POZ domain"/>
    <property type="match status" value="1"/>
</dbReference>
<dbReference type="GeneID" id="117144909"/>
<reference evidence="3" key="1">
    <citation type="submission" date="2025-08" db="UniProtKB">
        <authorList>
            <consortium name="RefSeq"/>
        </authorList>
    </citation>
    <scope>IDENTIFICATION</scope>
    <source>
        <strain evidence="3">Mau12</strain>
        <tissue evidence="3">Whole Body</tissue>
    </source>
</reference>
<dbReference type="PANTHER" id="PTHR24413">
    <property type="entry name" value="SPECKLE-TYPE POZ PROTEIN"/>
    <property type="match status" value="1"/>
</dbReference>
<evidence type="ECO:0000313" key="2">
    <source>
        <dbReference type="Proteomes" id="UP000515162"/>
    </source>
</evidence>
<dbReference type="FunFam" id="3.30.710.10:FF:000251">
    <property type="entry name" value="Uncharacterized protein, isoform A"/>
    <property type="match status" value="1"/>
</dbReference>
<dbReference type="CDD" id="cd18186">
    <property type="entry name" value="BTB_POZ_ZBTB_KLHL-like"/>
    <property type="match status" value="1"/>
</dbReference>
<dbReference type="Proteomes" id="UP000515162">
    <property type="component" value="Chromosome 3R"/>
</dbReference>
<evidence type="ECO:0000259" key="1">
    <source>
        <dbReference type="PROSITE" id="PS50097"/>
    </source>
</evidence>
<dbReference type="RefSeq" id="XP_033166235.1">
    <property type="nucleotide sequence ID" value="XM_033310344.1"/>
</dbReference>
<dbReference type="PROSITE" id="PS50097">
    <property type="entry name" value="BTB"/>
    <property type="match status" value="1"/>
</dbReference>